<dbReference type="PANTHER" id="PTHR31833:SF2">
    <property type="entry name" value="UPF0690 PROTEIN C1ORF52"/>
    <property type="match status" value="1"/>
</dbReference>
<name>A0A314ZFN4_PRUYE</name>
<keyword evidence="3" id="KW-1185">Reference proteome</keyword>
<proteinExistence type="predicted"/>
<dbReference type="OrthoDB" id="1906229at2759"/>
<dbReference type="EMBL" id="PJQY01000170">
    <property type="protein sequence ID" value="PQQ16927.1"/>
    <property type="molecule type" value="Genomic_DNA"/>
</dbReference>
<feature type="region of interest" description="Disordered" evidence="1">
    <location>
        <begin position="1"/>
        <end position="163"/>
    </location>
</feature>
<evidence type="ECO:0000313" key="2">
    <source>
        <dbReference type="EMBL" id="PQQ16927.1"/>
    </source>
</evidence>
<dbReference type="PANTHER" id="PTHR31833">
    <property type="entry name" value="UPF0690 PROTEIN C1ORF52"/>
    <property type="match status" value="1"/>
</dbReference>
<protein>
    <submittedName>
        <fullName evidence="2">UPF0690 protein C1orf52 homolog</fullName>
    </submittedName>
</protein>
<gene>
    <name evidence="2" type="ORF">Pyn_08922</name>
</gene>
<feature type="compositionally biased region" description="Polar residues" evidence="1">
    <location>
        <begin position="35"/>
        <end position="46"/>
    </location>
</feature>
<dbReference type="AlphaFoldDB" id="A0A314ZFN4"/>
<evidence type="ECO:0000313" key="3">
    <source>
        <dbReference type="Proteomes" id="UP000250321"/>
    </source>
</evidence>
<feature type="compositionally biased region" description="Basic and acidic residues" evidence="1">
    <location>
        <begin position="129"/>
        <end position="141"/>
    </location>
</feature>
<accession>A0A314ZFN4</accession>
<comment type="caution">
    <text evidence="2">The sequence shown here is derived from an EMBL/GenBank/DDBJ whole genome shotgun (WGS) entry which is preliminary data.</text>
</comment>
<evidence type="ECO:0000256" key="1">
    <source>
        <dbReference type="SAM" id="MobiDB-lite"/>
    </source>
</evidence>
<dbReference type="Proteomes" id="UP000250321">
    <property type="component" value="Unassembled WGS sequence"/>
</dbReference>
<organism evidence="2 3">
    <name type="scientific">Prunus yedoensis var. nudiflora</name>
    <dbReference type="NCBI Taxonomy" id="2094558"/>
    <lineage>
        <taxon>Eukaryota</taxon>
        <taxon>Viridiplantae</taxon>
        <taxon>Streptophyta</taxon>
        <taxon>Embryophyta</taxon>
        <taxon>Tracheophyta</taxon>
        <taxon>Spermatophyta</taxon>
        <taxon>Magnoliopsida</taxon>
        <taxon>eudicotyledons</taxon>
        <taxon>Gunneridae</taxon>
        <taxon>Pentapetalae</taxon>
        <taxon>rosids</taxon>
        <taxon>fabids</taxon>
        <taxon>Rosales</taxon>
        <taxon>Rosaceae</taxon>
        <taxon>Amygdaloideae</taxon>
        <taxon>Amygdaleae</taxon>
        <taxon>Prunus</taxon>
    </lineage>
</organism>
<reference evidence="2 3" key="1">
    <citation type="submission" date="2018-02" db="EMBL/GenBank/DDBJ databases">
        <title>Draft genome of wild Prunus yedoensis var. nudiflora.</title>
        <authorList>
            <person name="Baek S."/>
            <person name="Kim J.-H."/>
            <person name="Choi K."/>
            <person name="Kim G.-B."/>
            <person name="Cho A."/>
            <person name="Jang H."/>
            <person name="Shin C.-H."/>
            <person name="Yu H.-J."/>
            <person name="Mun J.-H."/>
        </authorList>
    </citation>
    <scope>NUCLEOTIDE SEQUENCE [LARGE SCALE GENOMIC DNA]</scope>
    <source>
        <strain evidence="3">cv. Jeju island</strain>
        <tissue evidence="2">Leaf</tissue>
    </source>
</reference>
<sequence>MKRTMPWSDEDSDSSDSHSESEGDDGVNKRKAGQGQPSKKTASQVISGKRKSKVVDFEALKQYGYKGGPSVLSVPPPKGPEKEPNWSWSTGREDNKEGANGGTKKGTEGEEESCEQRQKTRAALASGEQLEHVLTRNDKKNLSFSQKEKRKRELGQASRGKNYVEEEKRLLRESGVYSGFDT</sequence>